<keyword evidence="2" id="KW-0472">Membrane</keyword>
<reference evidence="4" key="1">
    <citation type="submission" date="2021-02" db="EMBL/GenBank/DDBJ databases">
        <authorList>
            <person name="Nowell W R."/>
        </authorList>
    </citation>
    <scope>NUCLEOTIDE SEQUENCE</scope>
</reference>
<dbReference type="EMBL" id="CAJOBA010005683">
    <property type="protein sequence ID" value="CAF3751385.1"/>
    <property type="molecule type" value="Genomic_DNA"/>
</dbReference>
<evidence type="ECO:0000313" key="7">
    <source>
        <dbReference type="Proteomes" id="UP000663829"/>
    </source>
</evidence>
<dbReference type="EMBL" id="CAJNOK010005677">
    <property type="protein sequence ID" value="CAF0980780.1"/>
    <property type="molecule type" value="Genomic_DNA"/>
</dbReference>
<accession>A0A814HWC9</accession>
<dbReference type="Proteomes" id="UP000677228">
    <property type="component" value="Unassembled WGS sequence"/>
</dbReference>
<gene>
    <name evidence="4" type="ORF">GPM918_LOCUS14497</name>
    <name evidence="3" type="ORF">OVA965_LOCUS13573</name>
    <name evidence="6" type="ORF">SRO942_LOCUS14497</name>
    <name evidence="5" type="ORF">TMI583_LOCUS13576</name>
</gene>
<protein>
    <submittedName>
        <fullName evidence="4">Uncharacterized protein</fullName>
    </submittedName>
</protein>
<evidence type="ECO:0000256" key="1">
    <source>
        <dbReference type="SAM" id="MobiDB-lite"/>
    </source>
</evidence>
<dbReference type="Proteomes" id="UP000682733">
    <property type="component" value="Unassembled WGS sequence"/>
</dbReference>
<dbReference type="EMBL" id="CAJOBC010003496">
    <property type="protein sequence ID" value="CAF3787059.1"/>
    <property type="molecule type" value="Genomic_DNA"/>
</dbReference>
<feature type="region of interest" description="Disordered" evidence="1">
    <location>
        <begin position="1"/>
        <end position="24"/>
    </location>
</feature>
<feature type="compositionally biased region" description="Basic and acidic residues" evidence="1">
    <location>
        <begin position="1"/>
        <end position="12"/>
    </location>
</feature>
<evidence type="ECO:0000313" key="5">
    <source>
        <dbReference type="EMBL" id="CAF3751385.1"/>
    </source>
</evidence>
<feature type="transmembrane region" description="Helical" evidence="2">
    <location>
        <begin position="42"/>
        <end position="62"/>
    </location>
</feature>
<comment type="caution">
    <text evidence="4">The sequence shown here is derived from an EMBL/GenBank/DDBJ whole genome shotgun (WGS) entry which is preliminary data.</text>
</comment>
<evidence type="ECO:0000313" key="4">
    <source>
        <dbReference type="EMBL" id="CAF1015476.1"/>
    </source>
</evidence>
<dbReference type="AlphaFoldDB" id="A0A814HWC9"/>
<sequence length="254" mass="29081">MTEAKSTHDEKPYNSSDDDKTNEDEQNVADDKFVYLKSSSTIPILIVILVSLICILTTALIIKTLLHDRGISTSLLKYLGLKKNQTEPKVIFWPTLLVVELRSENKSTTINENSTIVWPRIAPKTNILPQHILNRFKNIVLPSLFVLSILLAILAYYLRYKCIQLKHFAWGALPKIPLKSKIDLRRENTQLNVLSDQTMSITQEIKIKPVKKQDDSTQYEINDISNITAQTVPNEYDEFITKEENERTKPSALL</sequence>
<dbReference type="EMBL" id="CAJNOQ010003496">
    <property type="protein sequence ID" value="CAF1015476.1"/>
    <property type="molecule type" value="Genomic_DNA"/>
</dbReference>
<dbReference type="Proteomes" id="UP000681722">
    <property type="component" value="Unassembled WGS sequence"/>
</dbReference>
<keyword evidence="7" id="KW-1185">Reference proteome</keyword>
<organism evidence="4 7">
    <name type="scientific">Didymodactylos carnosus</name>
    <dbReference type="NCBI Taxonomy" id="1234261"/>
    <lineage>
        <taxon>Eukaryota</taxon>
        <taxon>Metazoa</taxon>
        <taxon>Spiralia</taxon>
        <taxon>Gnathifera</taxon>
        <taxon>Rotifera</taxon>
        <taxon>Eurotatoria</taxon>
        <taxon>Bdelloidea</taxon>
        <taxon>Philodinida</taxon>
        <taxon>Philodinidae</taxon>
        <taxon>Didymodactylos</taxon>
    </lineage>
</organism>
<proteinExistence type="predicted"/>
<dbReference type="Proteomes" id="UP000663829">
    <property type="component" value="Unassembled WGS sequence"/>
</dbReference>
<name>A0A814HWC9_9BILA</name>
<keyword evidence="2" id="KW-1133">Transmembrane helix</keyword>
<keyword evidence="2" id="KW-0812">Transmembrane</keyword>
<feature type="transmembrane region" description="Helical" evidence="2">
    <location>
        <begin position="139"/>
        <end position="158"/>
    </location>
</feature>
<evidence type="ECO:0000256" key="2">
    <source>
        <dbReference type="SAM" id="Phobius"/>
    </source>
</evidence>
<evidence type="ECO:0000313" key="6">
    <source>
        <dbReference type="EMBL" id="CAF3787059.1"/>
    </source>
</evidence>
<evidence type="ECO:0000313" key="3">
    <source>
        <dbReference type="EMBL" id="CAF0980780.1"/>
    </source>
</evidence>